<accession>A0AAD7ASR0</accession>
<reference evidence="1" key="1">
    <citation type="submission" date="2023-03" db="EMBL/GenBank/DDBJ databases">
        <title>Massive genome expansion in bonnet fungi (Mycena s.s.) driven by repeated elements and novel gene families across ecological guilds.</title>
        <authorList>
            <consortium name="Lawrence Berkeley National Laboratory"/>
            <person name="Harder C.B."/>
            <person name="Miyauchi S."/>
            <person name="Viragh M."/>
            <person name="Kuo A."/>
            <person name="Thoen E."/>
            <person name="Andreopoulos B."/>
            <person name="Lu D."/>
            <person name="Skrede I."/>
            <person name="Drula E."/>
            <person name="Henrissat B."/>
            <person name="Morin E."/>
            <person name="Kohler A."/>
            <person name="Barry K."/>
            <person name="LaButti K."/>
            <person name="Morin E."/>
            <person name="Salamov A."/>
            <person name="Lipzen A."/>
            <person name="Mereny Z."/>
            <person name="Hegedus B."/>
            <person name="Baldrian P."/>
            <person name="Stursova M."/>
            <person name="Weitz H."/>
            <person name="Taylor A."/>
            <person name="Grigoriev I.V."/>
            <person name="Nagy L.G."/>
            <person name="Martin F."/>
            <person name="Kauserud H."/>
        </authorList>
    </citation>
    <scope>NUCLEOTIDE SEQUENCE</scope>
    <source>
        <strain evidence="1">CBHHK002</strain>
    </source>
</reference>
<gene>
    <name evidence="1" type="ORF">DFH08DRAFT_186609</name>
</gene>
<dbReference type="AlphaFoldDB" id="A0AAD7ASR0"/>
<dbReference type="Proteomes" id="UP001218218">
    <property type="component" value="Unassembled WGS sequence"/>
</dbReference>
<evidence type="ECO:0000313" key="2">
    <source>
        <dbReference type="Proteomes" id="UP001218218"/>
    </source>
</evidence>
<name>A0AAD7ASR0_9AGAR</name>
<organism evidence="1 2">
    <name type="scientific">Mycena albidolilacea</name>
    <dbReference type="NCBI Taxonomy" id="1033008"/>
    <lineage>
        <taxon>Eukaryota</taxon>
        <taxon>Fungi</taxon>
        <taxon>Dikarya</taxon>
        <taxon>Basidiomycota</taxon>
        <taxon>Agaricomycotina</taxon>
        <taxon>Agaricomycetes</taxon>
        <taxon>Agaricomycetidae</taxon>
        <taxon>Agaricales</taxon>
        <taxon>Marasmiineae</taxon>
        <taxon>Mycenaceae</taxon>
        <taxon>Mycena</taxon>
    </lineage>
</organism>
<comment type="caution">
    <text evidence="1">The sequence shown here is derived from an EMBL/GenBank/DDBJ whole genome shotgun (WGS) entry which is preliminary data.</text>
</comment>
<evidence type="ECO:0000313" key="1">
    <source>
        <dbReference type="EMBL" id="KAJ7367170.1"/>
    </source>
</evidence>
<protein>
    <submittedName>
        <fullName evidence="1">Uncharacterized protein</fullName>
    </submittedName>
</protein>
<proteinExistence type="predicted"/>
<sequence>MFSYSPLLYFAPELRLQIYDAVLVLPVDDFDVRNRPAQATPGAPLPVPWLGLMLVCKTIAHELQHHVQTSTNTMYELKVDYSRRLATTWRQIPCPPSRARTLQVELCLGWNTRFWGDGGPMPILSALYQVLNCFIHNGPFLDRRSPLDKHIHLNALIVELRVDEPDAEARQAQGREPYDQEVVDRRKKVLRRGLEQYISRVVGRGVLSGAVDRIVCRSADDDGDVANWDVHRTPIGDMTEWNLYHFNWGVPGSSSLEASGVLPA</sequence>
<dbReference type="EMBL" id="JARIHO010000002">
    <property type="protein sequence ID" value="KAJ7367170.1"/>
    <property type="molecule type" value="Genomic_DNA"/>
</dbReference>
<keyword evidence="2" id="KW-1185">Reference proteome</keyword>